<dbReference type="PANTHER" id="PTHR38459:SF1">
    <property type="entry name" value="PROPHAGE BACTOPRENOL-LINKED GLUCOSE TRANSLOCASE HOMOLOG"/>
    <property type="match status" value="1"/>
</dbReference>
<comment type="similarity">
    <text evidence="7">Belongs to the gtrA family.</text>
</comment>
<evidence type="ECO:0000256" key="8">
    <source>
        <dbReference type="SAM" id="Phobius"/>
    </source>
</evidence>
<evidence type="ECO:0000256" key="4">
    <source>
        <dbReference type="ARBA" id="ARBA00022989"/>
    </source>
</evidence>
<keyword evidence="3 8" id="KW-0812">Transmembrane</keyword>
<feature type="transmembrane region" description="Helical" evidence="8">
    <location>
        <begin position="7"/>
        <end position="29"/>
    </location>
</feature>
<keyword evidence="4 8" id="KW-1133">Transmembrane helix</keyword>
<comment type="function">
    <text evidence="6 7">Involved in O antigen modification. Involved in the translocation of bactoprenol-linked glucose across the cytoplasmic membrane.</text>
</comment>
<dbReference type="PANTHER" id="PTHR38459">
    <property type="entry name" value="PROPHAGE BACTOPRENOL-LINKED GLUCOSE TRANSLOCASE HOMOLOG"/>
    <property type="match status" value="1"/>
</dbReference>
<feature type="transmembrane region" description="Helical" evidence="8">
    <location>
        <begin position="87"/>
        <end position="109"/>
    </location>
</feature>
<dbReference type="GO" id="GO:0005886">
    <property type="term" value="C:plasma membrane"/>
    <property type="evidence" value="ECO:0007669"/>
    <property type="project" value="TreeGrafter"/>
</dbReference>
<dbReference type="STRING" id="1076549.HA45_09860"/>
<evidence type="ECO:0000256" key="2">
    <source>
        <dbReference type="ARBA" id="ARBA00022448"/>
    </source>
</evidence>
<evidence type="ECO:0000256" key="5">
    <source>
        <dbReference type="ARBA" id="ARBA00023136"/>
    </source>
</evidence>
<keyword evidence="5 8" id="KW-0472">Membrane</keyword>
<accession>A0A2M9W9Z4</accession>
<dbReference type="Pfam" id="PF04138">
    <property type="entry name" value="GtrA_DPMS_TM"/>
    <property type="match status" value="1"/>
</dbReference>
<dbReference type="GO" id="GO:0000271">
    <property type="term" value="P:polysaccharide biosynthetic process"/>
    <property type="evidence" value="ECO:0007669"/>
    <property type="project" value="InterPro"/>
</dbReference>
<proteinExistence type="inferred from homology"/>
<dbReference type="OrthoDB" id="5616234at2"/>
<name>A0A2M9W9Z4_9GAMM</name>
<gene>
    <name evidence="10" type="ORF">PRCB_17195</name>
</gene>
<reference evidence="10 11" key="1">
    <citation type="submission" date="2017-11" db="EMBL/GenBank/DDBJ databases">
        <title>The genome sequence of Pantoea rodasii DSM 26611.</title>
        <authorList>
            <person name="Gao J."/>
            <person name="Mao X."/>
            <person name="Sun J."/>
        </authorList>
    </citation>
    <scope>NUCLEOTIDE SEQUENCE [LARGE SCALE GENOMIC DNA]</scope>
    <source>
        <strain evidence="10 11">DSM 26611</strain>
    </source>
</reference>
<organism evidence="10 11">
    <name type="scientific">Pantoea rodasii</name>
    <dbReference type="NCBI Taxonomy" id="1076549"/>
    <lineage>
        <taxon>Bacteria</taxon>
        <taxon>Pseudomonadati</taxon>
        <taxon>Pseudomonadota</taxon>
        <taxon>Gammaproteobacteria</taxon>
        <taxon>Enterobacterales</taxon>
        <taxon>Erwiniaceae</taxon>
        <taxon>Pantoea</taxon>
    </lineage>
</organism>
<evidence type="ECO:0000256" key="6">
    <source>
        <dbReference type="ARBA" id="ARBA00025595"/>
    </source>
</evidence>
<protein>
    <recommendedName>
        <fullName evidence="7">Bactoprenol-linked glucose translocase</fullName>
    </recommendedName>
</protein>
<keyword evidence="2 7" id="KW-0813">Transport</keyword>
<dbReference type="PIRSF" id="PIRSF006298">
    <property type="entry name" value="GtrA_prd"/>
    <property type="match status" value="1"/>
</dbReference>
<dbReference type="AlphaFoldDB" id="A0A2M9W9Z4"/>
<feature type="transmembrane region" description="Helical" evidence="8">
    <location>
        <begin position="35"/>
        <end position="52"/>
    </location>
</feature>
<dbReference type="Proteomes" id="UP000232062">
    <property type="component" value="Unassembled WGS sequence"/>
</dbReference>
<dbReference type="InterPro" id="IPR007267">
    <property type="entry name" value="GtrA_DPMS_TM"/>
</dbReference>
<dbReference type="EMBL" id="PIQI01000024">
    <property type="protein sequence ID" value="PJZ04367.1"/>
    <property type="molecule type" value="Genomic_DNA"/>
</dbReference>
<dbReference type="InterPro" id="IPR016480">
    <property type="entry name" value="Glc_translocase_bactprenl-link"/>
</dbReference>
<comment type="subcellular location">
    <subcellularLocation>
        <location evidence="1">Membrane</location>
        <topology evidence="1">Multi-pass membrane protein</topology>
    </subcellularLocation>
</comment>
<keyword evidence="11" id="KW-1185">Reference proteome</keyword>
<feature type="domain" description="GtrA/DPMS transmembrane" evidence="9">
    <location>
        <begin position="7"/>
        <end position="115"/>
    </location>
</feature>
<dbReference type="InterPro" id="IPR051401">
    <property type="entry name" value="GtrA_CellWall_Glycosyl"/>
</dbReference>
<evidence type="ECO:0000256" key="1">
    <source>
        <dbReference type="ARBA" id="ARBA00004141"/>
    </source>
</evidence>
<evidence type="ECO:0000256" key="7">
    <source>
        <dbReference type="PIRNR" id="PIRNR006298"/>
    </source>
</evidence>
<evidence type="ECO:0000259" key="9">
    <source>
        <dbReference type="Pfam" id="PF04138"/>
    </source>
</evidence>
<dbReference type="RefSeq" id="WP_100702833.1">
    <property type="nucleotide sequence ID" value="NZ_MLFP01000005.1"/>
</dbReference>
<evidence type="ECO:0000313" key="11">
    <source>
        <dbReference type="Proteomes" id="UP000232062"/>
    </source>
</evidence>
<comment type="caution">
    <text evidence="10">The sequence shown here is derived from an EMBL/GenBank/DDBJ whole genome shotgun (WGS) entry which is preliminary data.</text>
</comment>
<sequence length="119" mass="13396">MFKIFARYLSIGVVNNIIHWAIFGVLYAFGSSQSIANFSAFCLAVTFSFFANARWTFKTQATRLRYVLYVVFMGALALGVGRSADHFAINPLVTLVIFSLVSVIVGFLYSRFIVFRIKT</sequence>
<evidence type="ECO:0000313" key="10">
    <source>
        <dbReference type="EMBL" id="PJZ04367.1"/>
    </source>
</evidence>
<evidence type="ECO:0000256" key="3">
    <source>
        <dbReference type="ARBA" id="ARBA00022692"/>
    </source>
</evidence>
<feature type="transmembrane region" description="Helical" evidence="8">
    <location>
        <begin position="64"/>
        <end position="81"/>
    </location>
</feature>